<accession>A0A419WII7</accession>
<keyword evidence="1" id="KW-1133">Transmembrane helix</keyword>
<dbReference type="EMBL" id="RAPO01000002">
    <property type="protein sequence ID" value="RKD95274.1"/>
    <property type="molecule type" value="Genomic_DNA"/>
</dbReference>
<reference evidence="2 3" key="1">
    <citation type="submission" date="2018-09" db="EMBL/GenBank/DDBJ databases">
        <title>Genomic Encyclopedia of Archaeal and Bacterial Type Strains, Phase II (KMG-II): from individual species to whole genera.</title>
        <authorList>
            <person name="Goeker M."/>
        </authorList>
    </citation>
    <scope>NUCLEOTIDE SEQUENCE [LARGE SCALE GENOMIC DNA]</scope>
    <source>
        <strain evidence="2 3">DSM 13151</strain>
    </source>
</reference>
<keyword evidence="1" id="KW-0812">Transmembrane</keyword>
<proteinExistence type="predicted"/>
<sequence length="133" mass="13616">MSETDRDGTLVLAERTAGLTAGISAFVMISVAVFTITGWIGIHNFLIGATMSALASIHALRISEDKPIIVLAGLLALLGIWTAAAPFVLGVSRPLVLQVNGVTGVLIAILSLVSAYGILQTSRAGRTTTSAGA</sequence>
<comment type="caution">
    <text evidence="2">The sequence shown here is derived from an EMBL/GenBank/DDBJ whole genome shotgun (WGS) entry which is preliminary data.</text>
</comment>
<gene>
    <name evidence="2" type="ORF">ATJ93_2126</name>
</gene>
<protein>
    <submittedName>
        <fullName evidence="2">SPW repeat-containing protein</fullName>
    </submittedName>
</protein>
<dbReference type="Proteomes" id="UP000283805">
    <property type="component" value="Unassembled WGS sequence"/>
</dbReference>
<feature type="transmembrane region" description="Helical" evidence="1">
    <location>
        <begin position="20"/>
        <end position="47"/>
    </location>
</feature>
<dbReference type="OrthoDB" id="156873at2157"/>
<name>A0A419WII7_9EURY</name>
<evidence type="ECO:0000313" key="3">
    <source>
        <dbReference type="Proteomes" id="UP000283805"/>
    </source>
</evidence>
<dbReference type="RefSeq" id="WP_120244561.1">
    <property type="nucleotide sequence ID" value="NZ_RAPO01000002.1"/>
</dbReference>
<organism evidence="2 3">
    <name type="scientific">Halopiger aswanensis</name>
    <dbReference type="NCBI Taxonomy" id="148449"/>
    <lineage>
        <taxon>Archaea</taxon>
        <taxon>Methanobacteriati</taxon>
        <taxon>Methanobacteriota</taxon>
        <taxon>Stenosarchaea group</taxon>
        <taxon>Halobacteria</taxon>
        <taxon>Halobacteriales</taxon>
        <taxon>Natrialbaceae</taxon>
        <taxon>Halopiger</taxon>
    </lineage>
</organism>
<feature type="transmembrane region" description="Helical" evidence="1">
    <location>
        <begin position="68"/>
        <end position="89"/>
    </location>
</feature>
<evidence type="ECO:0000256" key="1">
    <source>
        <dbReference type="SAM" id="Phobius"/>
    </source>
</evidence>
<keyword evidence="1" id="KW-0472">Membrane</keyword>
<evidence type="ECO:0000313" key="2">
    <source>
        <dbReference type="EMBL" id="RKD95274.1"/>
    </source>
</evidence>
<keyword evidence="3" id="KW-1185">Reference proteome</keyword>
<dbReference type="AlphaFoldDB" id="A0A419WII7"/>
<feature type="transmembrane region" description="Helical" evidence="1">
    <location>
        <begin position="95"/>
        <end position="119"/>
    </location>
</feature>